<proteinExistence type="predicted"/>
<dbReference type="Proteomes" id="UP000293719">
    <property type="component" value="Chromosome"/>
</dbReference>
<name>A0A4V1A3W2_9HYPH</name>
<dbReference type="GeneID" id="90767193"/>
<sequence>MKRSAAQIKRLIRAQETVADLARLEHRAVAAAAADKGAEIEALERWSERLDAHALPLLDVTIERQRTLAAQKVDLGRQQEAARERLVGATARCRPLERAHAKARQDEARAAEEKQLAELIDRQFAGANQGSRKPRRS</sequence>
<evidence type="ECO:0000313" key="2">
    <source>
        <dbReference type="Proteomes" id="UP000293719"/>
    </source>
</evidence>
<protein>
    <recommendedName>
        <fullName evidence="3">Flagellar FliJ protein</fullName>
    </recommendedName>
</protein>
<keyword evidence="2" id="KW-1185">Reference proteome</keyword>
<dbReference type="RefSeq" id="WP_131616199.1">
    <property type="nucleotide sequence ID" value="NZ_CP036532.1"/>
</dbReference>
<accession>A0A4V1A3W2</accession>
<dbReference type="KEGG" id="rpod:E0E05_07785"/>
<dbReference type="AlphaFoldDB" id="A0A4V1A3W2"/>
<evidence type="ECO:0000313" key="1">
    <source>
        <dbReference type="EMBL" id="QBK30508.1"/>
    </source>
</evidence>
<organism evidence="1 2">
    <name type="scientific">Roseitalea porphyridii</name>
    <dbReference type="NCBI Taxonomy" id="1852022"/>
    <lineage>
        <taxon>Bacteria</taxon>
        <taxon>Pseudomonadati</taxon>
        <taxon>Pseudomonadota</taxon>
        <taxon>Alphaproteobacteria</taxon>
        <taxon>Hyphomicrobiales</taxon>
        <taxon>Ahrensiaceae</taxon>
        <taxon>Roseitalea</taxon>
    </lineage>
</organism>
<dbReference type="OrthoDB" id="9887266at2"/>
<reference evidence="1 2" key="1">
    <citation type="journal article" date="2017" name="Int. J. Syst. Evol. Microbiol.">
        <title>Roseitalea porphyridii gen. nov., sp. nov., isolated from a red alga, and reclassification of Hoeflea suaedae Chung et al. 2013 as Pseudohoeflea suaedae gen. nov., comb. nov.</title>
        <authorList>
            <person name="Hyeon J.W."/>
            <person name="Jeong S.E."/>
            <person name="Baek K."/>
            <person name="Jeon C.O."/>
        </authorList>
    </citation>
    <scope>NUCLEOTIDE SEQUENCE [LARGE SCALE GENOMIC DNA]</scope>
    <source>
        <strain evidence="1 2">MA7-20</strain>
    </source>
</reference>
<gene>
    <name evidence="1" type="ORF">E0E05_07785</name>
</gene>
<evidence type="ECO:0008006" key="3">
    <source>
        <dbReference type="Google" id="ProtNLM"/>
    </source>
</evidence>
<dbReference type="EMBL" id="CP036532">
    <property type="protein sequence ID" value="QBK30508.1"/>
    <property type="molecule type" value="Genomic_DNA"/>
</dbReference>